<organism evidence="2 3">
    <name type="scientific">Endozoicomonas euniceicola</name>
    <dbReference type="NCBI Taxonomy" id="1234143"/>
    <lineage>
        <taxon>Bacteria</taxon>
        <taxon>Pseudomonadati</taxon>
        <taxon>Pseudomonadota</taxon>
        <taxon>Gammaproteobacteria</taxon>
        <taxon>Oceanospirillales</taxon>
        <taxon>Endozoicomonadaceae</taxon>
        <taxon>Endozoicomonas</taxon>
    </lineage>
</organism>
<proteinExistence type="predicted"/>
<sequence>MKSNKILLFFTVIIFTLIITDNKSNASTPANISADTSAVINTETPNVTRKVKSAHFFGIDGEIRQRVIIQPAILYGKVEFRDESNNKLLAEGYEFLLASATADNQTLYKHRAFALEAGKNKSVNVDNCTSSDERANCTINELLDYRASEGVNLIVDSGDSIRTYYEYNCKYRNTHSDNSGLLNSELLLDCKYVKELPLPSRVLFYGQDENSSDIISILSYFAFRKKYNSEPGIDFFDRLPPASYYMYGTRYTAKKYNQYAKSIHSLVNDLWHAEVKEKTKEEIDEEEEYEKKVSKTEPDLKATQINLQECKKKNADHEKQTDQLKEEIDSLKENLKSC</sequence>
<evidence type="ECO:0000313" key="2">
    <source>
        <dbReference type="EMBL" id="UYM15447.1"/>
    </source>
</evidence>
<dbReference type="Proteomes" id="UP001163255">
    <property type="component" value="Chromosome"/>
</dbReference>
<keyword evidence="3" id="KW-1185">Reference proteome</keyword>
<reference evidence="2" key="1">
    <citation type="submission" date="2022-10" db="EMBL/GenBank/DDBJ databases">
        <title>Completed Genome Sequence of two octocoral isolated bacterium, Endozoicomonas euniceicola EF212T and Endozoicomonas gorgoniicola PS125T.</title>
        <authorList>
            <person name="Chiou Y.-J."/>
            <person name="Chen Y.-H."/>
        </authorList>
    </citation>
    <scope>NUCLEOTIDE SEQUENCE</scope>
    <source>
        <strain evidence="2">EF212</strain>
    </source>
</reference>
<accession>A0ABY6GRS6</accession>
<dbReference type="RefSeq" id="WP_262597463.1">
    <property type="nucleotide sequence ID" value="NZ_CP103300.1"/>
</dbReference>
<evidence type="ECO:0000313" key="3">
    <source>
        <dbReference type="Proteomes" id="UP001163255"/>
    </source>
</evidence>
<name>A0ABY6GRS6_9GAMM</name>
<protein>
    <submittedName>
        <fullName evidence="2">Uncharacterized protein</fullName>
    </submittedName>
</protein>
<evidence type="ECO:0000256" key="1">
    <source>
        <dbReference type="SAM" id="Coils"/>
    </source>
</evidence>
<gene>
    <name evidence="2" type="ORF">NX720_21765</name>
</gene>
<keyword evidence="1" id="KW-0175">Coiled coil</keyword>
<feature type="coiled-coil region" evidence="1">
    <location>
        <begin position="272"/>
        <end position="334"/>
    </location>
</feature>
<dbReference type="EMBL" id="CP103300">
    <property type="protein sequence ID" value="UYM15447.1"/>
    <property type="molecule type" value="Genomic_DNA"/>
</dbReference>